<keyword evidence="3" id="KW-0808">Transferase</keyword>
<dbReference type="Gene3D" id="3.40.630.30">
    <property type="match status" value="1"/>
</dbReference>
<gene>
    <name evidence="2" type="ORF">BAG01nite_28780</name>
    <name evidence="3" type="ORF">EB820_23025</name>
</gene>
<dbReference type="EMBL" id="RHHN01000084">
    <property type="protein sequence ID" value="RNB48842.1"/>
    <property type="molecule type" value="Genomic_DNA"/>
</dbReference>
<dbReference type="PANTHER" id="PTHR39173">
    <property type="entry name" value="ACETYLTRANSFERASE"/>
    <property type="match status" value="1"/>
</dbReference>
<dbReference type="Proteomes" id="UP000317180">
    <property type="component" value="Unassembled WGS sequence"/>
</dbReference>
<evidence type="ECO:0000313" key="5">
    <source>
        <dbReference type="Proteomes" id="UP000317180"/>
    </source>
</evidence>
<evidence type="ECO:0000313" key="2">
    <source>
        <dbReference type="EMBL" id="GED26776.1"/>
    </source>
</evidence>
<dbReference type="OrthoDB" id="9797989at2"/>
<reference evidence="2 5" key="2">
    <citation type="submission" date="2019-06" db="EMBL/GenBank/DDBJ databases">
        <title>Whole genome shotgun sequence of Brevibacillus agri NBRC 15538.</title>
        <authorList>
            <person name="Hosoyama A."/>
            <person name="Uohara A."/>
            <person name="Ohji S."/>
            <person name="Ichikawa N."/>
        </authorList>
    </citation>
    <scope>NUCLEOTIDE SEQUENCE [LARGE SCALE GENOMIC DNA]</scope>
    <source>
        <strain evidence="2 5">NBRC 15538</strain>
    </source>
</reference>
<dbReference type="InterPro" id="IPR000182">
    <property type="entry name" value="GNAT_dom"/>
</dbReference>
<dbReference type="EMBL" id="BJOD01000028">
    <property type="protein sequence ID" value="GED26776.1"/>
    <property type="molecule type" value="Genomic_DNA"/>
</dbReference>
<proteinExistence type="predicted"/>
<dbReference type="InterPro" id="IPR016181">
    <property type="entry name" value="Acyl_CoA_acyltransferase"/>
</dbReference>
<dbReference type="RefSeq" id="WP_005835017.1">
    <property type="nucleotide sequence ID" value="NZ_BJOD01000028.1"/>
</dbReference>
<dbReference type="GO" id="GO:0016747">
    <property type="term" value="F:acyltransferase activity, transferring groups other than amino-acyl groups"/>
    <property type="evidence" value="ECO:0007669"/>
    <property type="project" value="InterPro"/>
</dbReference>
<dbReference type="GeneID" id="82813104"/>
<reference evidence="3 4" key="1">
    <citation type="submission" date="2018-10" db="EMBL/GenBank/DDBJ databases">
        <title>Phylogenomics of Brevibacillus.</title>
        <authorList>
            <person name="Dunlap C."/>
        </authorList>
    </citation>
    <scope>NUCLEOTIDE SEQUENCE [LARGE SCALE GENOMIC DNA]</scope>
    <source>
        <strain evidence="3 4">NRRL NRS 1219</strain>
    </source>
</reference>
<dbReference type="CDD" id="cd04301">
    <property type="entry name" value="NAT_SF"/>
    <property type="match status" value="1"/>
</dbReference>
<protein>
    <submittedName>
        <fullName evidence="2 3">Acetyltransferase</fullName>
    </submittedName>
</protein>
<organism evidence="3 4">
    <name type="scientific">Brevibacillus agri</name>
    <dbReference type="NCBI Taxonomy" id="51101"/>
    <lineage>
        <taxon>Bacteria</taxon>
        <taxon>Bacillati</taxon>
        <taxon>Bacillota</taxon>
        <taxon>Bacilli</taxon>
        <taxon>Bacillales</taxon>
        <taxon>Paenibacillaceae</taxon>
        <taxon>Brevibacillus</taxon>
    </lineage>
</organism>
<feature type="domain" description="N-acetyltransferase" evidence="1">
    <location>
        <begin position="33"/>
        <end position="174"/>
    </location>
</feature>
<accession>A0A3M8ACJ2</accession>
<dbReference type="Pfam" id="PF13302">
    <property type="entry name" value="Acetyltransf_3"/>
    <property type="match status" value="1"/>
</dbReference>
<keyword evidence="5" id="KW-1185">Reference proteome</keyword>
<dbReference type="Proteomes" id="UP000276178">
    <property type="component" value="Unassembled WGS sequence"/>
</dbReference>
<name>A0A3M8ACJ2_9BACL</name>
<dbReference type="SUPFAM" id="SSF55729">
    <property type="entry name" value="Acyl-CoA N-acyltransferases (Nat)"/>
    <property type="match status" value="1"/>
</dbReference>
<dbReference type="PANTHER" id="PTHR39173:SF1">
    <property type="entry name" value="ACETYLTRANSFERASE"/>
    <property type="match status" value="1"/>
</dbReference>
<dbReference type="AlphaFoldDB" id="A0A3M8ACJ2"/>
<evidence type="ECO:0000313" key="3">
    <source>
        <dbReference type="EMBL" id="RNB48842.1"/>
    </source>
</evidence>
<sequence>MAEQLALVKPSARRQQEYLAYYEEWKQSGEPFVPWVAGREPHDFGAYLAFLASEGSEESIPAGWVPHSTYWLVNGEDKILGVVNIRHRLNEHLYNAGGHIGYGIRPSERRKGYATAILALALDKTRELGLERVLVVCDRDNTGSEKTIRGNGGVLESEFTEADGNVVRRYWIAL</sequence>
<comment type="caution">
    <text evidence="3">The sequence shown here is derived from an EMBL/GenBank/DDBJ whole genome shotgun (WGS) entry which is preliminary data.</text>
</comment>
<dbReference type="PROSITE" id="PS51186">
    <property type="entry name" value="GNAT"/>
    <property type="match status" value="1"/>
</dbReference>
<evidence type="ECO:0000313" key="4">
    <source>
        <dbReference type="Proteomes" id="UP000276178"/>
    </source>
</evidence>
<evidence type="ECO:0000259" key="1">
    <source>
        <dbReference type="PROSITE" id="PS51186"/>
    </source>
</evidence>